<dbReference type="EMBL" id="JBHLWH010000041">
    <property type="protein sequence ID" value="MFC0249634.1"/>
    <property type="molecule type" value="Genomic_DNA"/>
</dbReference>
<feature type="compositionally biased region" description="Polar residues" evidence="1">
    <location>
        <begin position="94"/>
        <end position="103"/>
    </location>
</feature>
<feature type="domain" description="DUF6318" evidence="2">
    <location>
        <begin position="2"/>
        <end position="133"/>
    </location>
</feature>
<dbReference type="InterPro" id="IPR046281">
    <property type="entry name" value="DUF6318"/>
</dbReference>
<proteinExistence type="predicted"/>
<dbReference type="RefSeq" id="WP_378042752.1">
    <property type="nucleotide sequence ID" value="NZ_JBHLWH010000041.1"/>
</dbReference>
<evidence type="ECO:0000259" key="2">
    <source>
        <dbReference type="Pfam" id="PF19843"/>
    </source>
</evidence>
<dbReference type="Pfam" id="PF19843">
    <property type="entry name" value="DUF6318"/>
    <property type="match status" value="1"/>
</dbReference>
<organism evidence="3 4">
    <name type="scientific">Citricoccus parietis</name>
    <dbReference type="NCBI Taxonomy" id="592307"/>
    <lineage>
        <taxon>Bacteria</taxon>
        <taxon>Bacillati</taxon>
        <taxon>Actinomycetota</taxon>
        <taxon>Actinomycetes</taxon>
        <taxon>Micrococcales</taxon>
        <taxon>Micrococcaceae</taxon>
        <taxon>Citricoccus</taxon>
    </lineage>
</organism>
<gene>
    <name evidence="3" type="ORF">ACFFIO_14105</name>
</gene>
<comment type="caution">
    <text evidence="3">The sequence shown here is derived from an EMBL/GenBank/DDBJ whole genome shotgun (WGS) entry which is preliminary data.</text>
</comment>
<dbReference type="Proteomes" id="UP001589766">
    <property type="component" value="Unassembled WGS sequence"/>
</dbReference>
<keyword evidence="4" id="KW-1185">Reference proteome</keyword>
<name>A0ABV6F828_9MICC</name>
<evidence type="ECO:0000313" key="3">
    <source>
        <dbReference type="EMBL" id="MFC0249634.1"/>
    </source>
</evidence>
<feature type="region of interest" description="Disordered" evidence="1">
    <location>
        <begin position="87"/>
        <end position="119"/>
    </location>
</feature>
<sequence>EMPEAVKKPTEEGLEAAVEYWWEAGDFLRATGDSTHIDEVSTSDCDLCQSQRNRWTEIYDLGGWAETGPTEVGVQFTNIDNGGLGGTGAIVVSESPSQVYQPNGSPGGSGDGSDDRPWAISAVFDEEEQLWKLEGLEPQG</sequence>
<evidence type="ECO:0000313" key="4">
    <source>
        <dbReference type="Proteomes" id="UP001589766"/>
    </source>
</evidence>
<feature type="non-terminal residue" evidence="3">
    <location>
        <position position="1"/>
    </location>
</feature>
<reference evidence="3 4" key="1">
    <citation type="submission" date="2024-09" db="EMBL/GenBank/DDBJ databases">
        <authorList>
            <person name="Sun Q."/>
            <person name="Mori K."/>
        </authorList>
    </citation>
    <scope>NUCLEOTIDE SEQUENCE [LARGE SCALE GENOMIC DNA]</scope>
    <source>
        <strain evidence="3 4">CCM 7609</strain>
    </source>
</reference>
<evidence type="ECO:0000256" key="1">
    <source>
        <dbReference type="SAM" id="MobiDB-lite"/>
    </source>
</evidence>
<protein>
    <submittedName>
        <fullName evidence="3">DUF6318 family protein</fullName>
    </submittedName>
</protein>
<accession>A0ABV6F828</accession>